<feature type="transmembrane region" description="Helical" evidence="1">
    <location>
        <begin position="189"/>
        <end position="206"/>
    </location>
</feature>
<feature type="transmembrane region" description="Helical" evidence="1">
    <location>
        <begin position="38"/>
        <end position="61"/>
    </location>
</feature>
<evidence type="ECO:0000313" key="3">
    <source>
        <dbReference type="Proteomes" id="UP000236047"/>
    </source>
</evidence>
<proteinExistence type="predicted"/>
<sequence>MGATYGLVAAVFLASVVEAVEALTIVMAMGMTRGWKSAWAGTAAAAAALAVFTVAAGYALATWLPKAALQLTVGALLLVFGLQWLRKAVLRGAGLKPHHDEESAFAEQTSAALGAGRTTRFGLDWFAFTVSLKGVFLEGVEIVFIVITFGTSAHDVPVAAGTAAAAAVCVAVAGFFAHRPLSRVPENTLKYGVGLLLAGFGTYWAVAGLGVFAPGGQSLAWLGHDWAIPVLIAAWFAVSRLLIRIAPAVAGARPHPTASDRIDRGAP</sequence>
<feature type="transmembrane region" description="Helical" evidence="1">
    <location>
        <begin position="67"/>
        <end position="85"/>
    </location>
</feature>
<feature type="transmembrane region" description="Helical" evidence="1">
    <location>
        <begin position="226"/>
        <end position="243"/>
    </location>
</feature>
<evidence type="ECO:0000313" key="2">
    <source>
        <dbReference type="EMBL" id="PNE40257.1"/>
    </source>
</evidence>
<keyword evidence="1" id="KW-1133">Transmembrane helix</keyword>
<gene>
    <name evidence="2" type="ORF">AOB60_04535</name>
</gene>
<organism evidence="2 3">
    <name type="scientific">Streptomyces noursei</name>
    <name type="common">Streptomyces albulus</name>
    <dbReference type="NCBI Taxonomy" id="1971"/>
    <lineage>
        <taxon>Bacteria</taxon>
        <taxon>Bacillati</taxon>
        <taxon>Actinomycetota</taxon>
        <taxon>Actinomycetes</taxon>
        <taxon>Kitasatosporales</taxon>
        <taxon>Streptomycetaceae</taxon>
        <taxon>Streptomyces</taxon>
    </lineage>
</organism>
<evidence type="ECO:0000256" key="1">
    <source>
        <dbReference type="SAM" id="Phobius"/>
    </source>
</evidence>
<protein>
    <submittedName>
        <fullName evidence="2">Uncharacterized protein</fullName>
    </submittedName>
</protein>
<dbReference type="Proteomes" id="UP000236047">
    <property type="component" value="Unassembled WGS sequence"/>
</dbReference>
<dbReference type="EMBL" id="LJSN01000002">
    <property type="protein sequence ID" value="PNE40257.1"/>
    <property type="molecule type" value="Genomic_DNA"/>
</dbReference>
<comment type="caution">
    <text evidence="2">The sequence shown here is derived from an EMBL/GenBank/DDBJ whole genome shotgun (WGS) entry which is preliminary data.</text>
</comment>
<keyword evidence="3" id="KW-1185">Reference proteome</keyword>
<name>A0A2N8PGT5_STRNR</name>
<dbReference type="RefSeq" id="WP_102922897.1">
    <property type="nucleotide sequence ID" value="NZ_LJSN01000002.1"/>
</dbReference>
<feature type="transmembrane region" description="Helical" evidence="1">
    <location>
        <begin position="6"/>
        <end position="26"/>
    </location>
</feature>
<reference evidence="3" key="1">
    <citation type="submission" date="2015-09" db="EMBL/GenBank/DDBJ databases">
        <authorList>
            <person name="Graham D.E."/>
            <person name="Mahan K.M."/>
            <person name="Klingeman D.M."/>
            <person name="Fida T."/>
            <person name="Giannone R.J."/>
            <person name="Hettich R.L."/>
            <person name="Parry R.J."/>
            <person name="Spain J.C."/>
        </authorList>
    </citation>
    <scope>NUCLEOTIDE SEQUENCE [LARGE SCALE GENOMIC DNA]</scope>
    <source>
        <strain evidence="3">JCM 4701</strain>
    </source>
</reference>
<keyword evidence="1" id="KW-0472">Membrane</keyword>
<accession>A0A2N8PGT5</accession>
<dbReference type="AlphaFoldDB" id="A0A2N8PGT5"/>
<keyword evidence="1" id="KW-0812">Transmembrane</keyword>
<feature type="transmembrane region" description="Helical" evidence="1">
    <location>
        <begin position="156"/>
        <end position="177"/>
    </location>
</feature>